<sequence>MARNKSLENLSEDLMHLLDEASSSFSDVVLKCQFLTIPAHKNILSARSPVFSAMFKNEMREKQENVVEISDLDFSTLRTMLFYIYTGNTDDLTKSNVQDILYAADKYQLAGLKDICYEHSKSTASDENVLNILVLGDMHDQDLKDFAMNFICNKVARFSLLENTEEWKRLQMEKSSLAFEVLNVRGSQCNESRNYSTTVAEKTFG</sequence>
<gene>
    <name evidence="2" type="primary">spop</name>
    <name evidence="2" type="ORF">TNCT_457191</name>
</gene>
<dbReference type="EMBL" id="BMAO01005640">
    <property type="protein sequence ID" value="GFR02800.1"/>
    <property type="molecule type" value="Genomic_DNA"/>
</dbReference>
<evidence type="ECO:0000313" key="3">
    <source>
        <dbReference type="Proteomes" id="UP000887116"/>
    </source>
</evidence>
<name>A0A8X6LAQ7_TRICU</name>
<dbReference type="SMART" id="SM00225">
    <property type="entry name" value="BTB"/>
    <property type="match status" value="1"/>
</dbReference>
<proteinExistence type="predicted"/>
<dbReference type="Gene3D" id="3.30.710.10">
    <property type="entry name" value="Potassium Channel Kv1.1, Chain A"/>
    <property type="match status" value="1"/>
</dbReference>
<feature type="domain" description="BTB" evidence="1">
    <location>
        <begin position="26"/>
        <end position="90"/>
    </location>
</feature>
<keyword evidence="3" id="KW-1185">Reference proteome</keyword>
<dbReference type="OrthoDB" id="6437200at2759"/>
<dbReference type="PANTHER" id="PTHR24413">
    <property type="entry name" value="SPECKLE-TYPE POZ PROTEIN"/>
    <property type="match status" value="1"/>
</dbReference>
<dbReference type="PROSITE" id="PS50097">
    <property type="entry name" value="BTB"/>
    <property type="match status" value="1"/>
</dbReference>
<evidence type="ECO:0000259" key="1">
    <source>
        <dbReference type="PROSITE" id="PS50097"/>
    </source>
</evidence>
<dbReference type="InterPro" id="IPR011333">
    <property type="entry name" value="SKP1/BTB/POZ_sf"/>
</dbReference>
<dbReference type="FunFam" id="3.30.710.10:FF:000159">
    <property type="entry name" value="Speckle-type POZ protein B"/>
    <property type="match status" value="1"/>
</dbReference>
<protein>
    <submittedName>
        <fullName evidence="2">Speckle-type POZ protein</fullName>
    </submittedName>
</protein>
<comment type="caution">
    <text evidence="2">The sequence shown here is derived from an EMBL/GenBank/DDBJ whole genome shotgun (WGS) entry which is preliminary data.</text>
</comment>
<organism evidence="2 3">
    <name type="scientific">Trichonephila clavata</name>
    <name type="common">Joro spider</name>
    <name type="synonym">Nephila clavata</name>
    <dbReference type="NCBI Taxonomy" id="2740835"/>
    <lineage>
        <taxon>Eukaryota</taxon>
        <taxon>Metazoa</taxon>
        <taxon>Ecdysozoa</taxon>
        <taxon>Arthropoda</taxon>
        <taxon>Chelicerata</taxon>
        <taxon>Arachnida</taxon>
        <taxon>Araneae</taxon>
        <taxon>Araneomorphae</taxon>
        <taxon>Entelegynae</taxon>
        <taxon>Araneoidea</taxon>
        <taxon>Nephilidae</taxon>
        <taxon>Trichonephila</taxon>
    </lineage>
</organism>
<dbReference type="SUPFAM" id="SSF54695">
    <property type="entry name" value="POZ domain"/>
    <property type="match status" value="1"/>
</dbReference>
<dbReference type="Proteomes" id="UP000887116">
    <property type="component" value="Unassembled WGS sequence"/>
</dbReference>
<evidence type="ECO:0000313" key="2">
    <source>
        <dbReference type="EMBL" id="GFR02800.1"/>
    </source>
</evidence>
<dbReference type="Pfam" id="PF00651">
    <property type="entry name" value="BTB"/>
    <property type="match status" value="1"/>
</dbReference>
<dbReference type="InterPro" id="IPR000210">
    <property type="entry name" value="BTB/POZ_dom"/>
</dbReference>
<accession>A0A8X6LAQ7</accession>
<dbReference type="CDD" id="cd14733">
    <property type="entry name" value="BACK"/>
    <property type="match status" value="1"/>
</dbReference>
<dbReference type="Gene3D" id="1.25.40.420">
    <property type="match status" value="1"/>
</dbReference>
<dbReference type="AlphaFoldDB" id="A0A8X6LAQ7"/>
<reference evidence="2" key="1">
    <citation type="submission" date="2020-07" db="EMBL/GenBank/DDBJ databases">
        <title>Multicomponent nature underlies the extraordinary mechanical properties of spider dragline silk.</title>
        <authorList>
            <person name="Kono N."/>
            <person name="Nakamura H."/>
            <person name="Mori M."/>
            <person name="Yoshida Y."/>
            <person name="Ohtoshi R."/>
            <person name="Malay A.D."/>
            <person name="Moran D.A.P."/>
            <person name="Tomita M."/>
            <person name="Numata K."/>
            <person name="Arakawa K."/>
        </authorList>
    </citation>
    <scope>NUCLEOTIDE SEQUENCE</scope>
</reference>